<reference evidence="4 5" key="1">
    <citation type="submission" date="2023-08" db="EMBL/GenBank/DDBJ databases">
        <title>Black Yeasts Isolated from many extreme environments.</title>
        <authorList>
            <person name="Coleine C."/>
            <person name="Stajich J.E."/>
            <person name="Selbmann L."/>
        </authorList>
    </citation>
    <scope>NUCLEOTIDE SEQUENCE [LARGE SCALE GENOMIC DNA]</scope>
    <source>
        <strain evidence="4 5">CCFEE 5935</strain>
    </source>
</reference>
<dbReference type="InterPro" id="IPR051478">
    <property type="entry name" value="Beta-lactamase-like_AB/R"/>
</dbReference>
<feature type="chain" id="PRO_5043362056" description="Beta-lactamase-related domain-containing protein" evidence="1">
    <location>
        <begin position="20"/>
        <end position="576"/>
    </location>
</feature>
<dbReference type="InterPro" id="IPR058664">
    <property type="entry name" value="ARB_00930-like_C"/>
</dbReference>
<name>A0AAV9PGD0_9PEZI</name>
<dbReference type="RefSeq" id="XP_064661454.1">
    <property type="nucleotide sequence ID" value="XM_064800115.1"/>
</dbReference>
<dbReference type="PANTHER" id="PTHR22935:SF97">
    <property type="entry name" value="BETA-LACTAMASE-RELATED DOMAIN-CONTAINING PROTEIN"/>
    <property type="match status" value="1"/>
</dbReference>
<evidence type="ECO:0000259" key="3">
    <source>
        <dbReference type="Pfam" id="PF26335"/>
    </source>
</evidence>
<dbReference type="SUPFAM" id="SSF56601">
    <property type="entry name" value="beta-lactamase/transpeptidase-like"/>
    <property type="match status" value="1"/>
</dbReference>
<dbReference type="Pfam" id="PF00144">
    <property type="entry name" value="Beta-lactamase"/>
    <property type="match status" value="1"/>
</dbReference>
<feature type="domain" description="Beta-lactamase-related" evidence="2">
    <location>
        <begin position="93"/>
        <end position="411"/>
    </location>
</feature>
<proteinExistence type="predicted"/>
<dbReference type="Pfam" id="PF26335">
    <property type="entry name" value="ARB_00930_C"/>
    <property type="match status" value="1"/>
</dbReference>
<evidence type="ECO:0000256" key="1">
    <source>
        <dbReference type="SAM" id="SignalP"/>
    </source>
</evidence>
<dbReference type="GeneID" id="89924203"/>
<dbReference type="Proteomes" id="UP001337655">
    <property type="component" value="Unassembled WGS sequence"/>
</dbReference>
<dbReference type="PANTHER" id="PTHR22935">
    <property type="entry name" value="PENICILLIN-BINDING PROTEIN"/>
    <property type="match status" value="1"/>
</dbReference>
<comment type="caution">
    <text evidence="4">The sequence shown here is derived from an EMBL/GenBank/DDBJ whole genome shotgun (WGS) entry which is preliminary data.</text>
</comment>
<dbReference type="InterPro" id="IPR012338">
    <property type="entry name" value="Beta-lactam/transpept-like"/>
</dbReference>
<protein>
    <recommendedName>
        <fullName evidence="6">Beta-lactamase-related domain-containing protein</fullName>
    </recommendedName>
</protein>
<sequence length="576" mass="62419">MRPMTRGLLFAACLDVAAALQTACPVRGQQYLPPTGLSNEPKFKSVAEELADTLERKVEAKLYDGLTFSASIFSTCSDDLLWQYHHSSKGLKNSTQGAKKVDADSIYRIGSISKLLTIYLWLLEDGDRHFNVPITDYLPTLTEYAAESSGLTSTWTDITIGDLAGQMAGLSRDYGLADLAIPNNSLLPVAPAIAKAFSDVPGGEIPTCGFVYKNGTLAVCTPDEYLKGVAMEAPIFSTAYTPVYSNEAYALIGLALEKITGVPFEASFNKSLVDALGLSSTYYTTPSAVSDQDVIPGRSDLVGWDGEFGAFAPAGGFYSSSNDFATMGKAILSNKLLTKAVTDRWFKPTSFVEDYAQGVGRPWEIFRRKVNGASVEVYVKGGDWGVYHTFFALVPTYDIGFTVLTADDVGAAVDGLHDPSTGIPNIVIDKVLAAVDDIAKEQALRNFGGHYADTSSNSSLTLDTDATDTGLLVTSWISNGADLYEWLGKLQPKLVYRIMPNQLPAGNDKVAFTSFYWSRAPPVNGTWYWECPTWIDVDEVTLGNVPLGQMVFNVGDDGKATSVEMRALRETLKRQS</sequence>
<dbReference type="Gene3D" id="3.40.710.10">
    <property type="entry name" value="DD-peptidase/beta-lactamase superfamily"/>
    <property type="match status" value="1"/>
</dbReference>
<dbReference type="InterPro" id="IPR001466">
    <property type="entry name" value="Beta-lactam-related"/>
</dbReference>
<dbReference type="AlphaFoldDB" id="A0AAV9PGD0"/>
<accession>A0AAV9PGD0</accession>
<feature type="domain" description="Beta-lactamase-like ARB-00930-like C-terminal" evidence="3">
    <location>
        <begin position="439"/>
        <end position="575"/>
    </location>
</feature>
<gene>
    <name evidence="4" type="ORF">LTR77_002856</name>
</gene>
<keyword evidence="1" id="KW-0732">Signal</keyword>
<evidence type="ECO:0000313" key="4">
    <source>
        <dbReference type="EMBL" id="KAK5172736.1"/>
    </source>
</evidence>
<evidence type="ECO:0000259" key="2">
    <source>
        <dbReference type="Pfam" id="PF00144"/>
    </source>
</evidence>
<organism evidence="4 5">
    <name type="scientific">Saxophila tyrrhenica</name>
    <dbReference type="NCBI Taxonomy" id="1690608"/>
    <lineage>
        <taxon>Eukaryota</taxon>
        <taxon>Fungi</taxon>
        <taxon>Dikarya</taxon>
        <taxon>Ascomycota</taxon>
        <taxon>Pezizomycotina</taxon>
        <taxon>Dothideomycetes</taxon>
        <taxon>Dothideomycetidae</taxon>
        <taxon>Mycosphaerellales</taxon>
        <taxon>Extremaceae</taxon>
        <taxon>Saxophila</taxon>
    </lineage>
</organism>
<evidence type="ECO:0000313" key="5">
    <source>
        <dbReference type="Proteomes" id="UP001337655"/>
    </source>
</evidence>
<evidence type="ECO:0008006" key="6">
    <source>
        <dbReference type="Google" id="ProtNLM"/>
    </source>
</evidence>
<dbReference type="EMBL" id="JAVRRT010000004">
    <property type="protein sequence ID" value="KAK5172736.1"/>
    <property type="molecule type" value="Genomic_DNA"/>
</dbReference>
<keyword evidence="5" id="KW-1185">Reference proteome</keyword>
<feature type="signal peptide" evidence="1">
    <location>
        <begin position="1"/>
        <end position="19"/>
    </location>
</feature>